<evidence type="ECO:0000313" key="3">
    <source>
        <dbReference type="Proteomes" id="UP000600365"/>
    </source>
</evidence>
<evidence type="ECO:0000313" key="2">
    <source>
        <dbReference type="EMBL" id="GGN95037.1"/>
    </source>
</evidence>
<gene>
    <name evidence="2" type="ORF">GCM10011579_095170</name>
</gene>
<organism evidence="2 3">
    <name type="scientific">Streptomyces albiflavescens</name>
    <dbReference type="NCBI Taxonomy" id="1623582"/>
    <lineage>
        <taxon>Bacteria</taxon>
        <taxon>Bacillati</taxon>
        <taxon>Actinomycetota</taxon>
        <taxon>Actinomycetes</taxon>
        <taxon>Kitasatosporales</taxon>
        <taxon>Streptomycetaceae</taxon>
        <taxon>Streptomyces</taxon>
    </lineage>
</organism>
<sequence>MATAKASRGDRGDAGVRELPTRTAVAEKSAKRTAVKKTVAKKTVAKKTVAKKTVAKKTVVKRATKRGV</sequence>
<dbReference type="RefSeq" id="WP_189192421.1">
    <property type="nucleotide sequence ID" value="NZ_BMMM01000032.1"/>
</dbReference>
<reference evidence="2 3" key="1">
    <citation type="journal article" date="2014" name="Int. J. Syst. Evol. Microbiol.">
        <title>Complete genome sequence of Corynebacterium casei LMG S-19264T (=DSM 44701T), isolated from a smear-ripened cheese.</title>
        <authorList>
            <consortium name="US DOE Joint Genome Institute (JGI-PGF)"/>
            <person name="Walter F."/>
            <person name="Albersmeier A."/>
            <person name="Kalinowski J."/>
            <person name="Ruckert C."/>
        </authorList>
    </citation>
    <scope>NUCLEOTIDE SEQUENCE [LARGE SCALE GENOMIC DNA]</scope>
    <source>
        <strain evidence="2 3">CGMCC 4.7111</strain>
    </source>
</reference>
<comment type="caution">
    <text evidence="2">The sequence shown here is derived from an EMBL/GenBank/DDBJ whole genome shotgun (WGS) entry which is preliminary data.</text>
</comment>
<feature type="region of interest" description="Disordered" evidence="1">
    <location>
        <begin position="46"/>
        <end position="68"/>
    </location>
</feature>
<dbReference type="Proteomes" id="UP000600365">
    <property type="component" value="Unassembled WGS sequence"/>
</dbReference>
<accession>A0A917YGG2</accession>
<proteinExistence type="predicted"/>
<dbReference type="EMBL" id="BMMM01000032">
    <property type="protein sequence ID" value="GGN95037.1"/>
    <property type="molecule type" value="Genomic_DNA"/>
</dbReference>
<keyword evidence="3" id="KW-1185">Reference proteome</keyword>
<protein>
    <submittedName>
        <fullName evidence="2">Uncharacterized protein</fullName>
    </submittedName>
</protein>
<evidence type="ECO:0000256" key="1">
    <source>
        <dbReference type="SAM" id="MobiDB-lite"/>
    </source>
</evidence>
<feature type="compositionally biased region" description="Basic and acidic residues" evidence="1">
    <location>
        <begin position="7"/>
        <end position="20"/>
    </location>
</feature>
<name>A0A917YGG2_9ACTN</name>
<dbReference type="AlphaFoldDB" id="A0A917YGG2"/>
<feature type="region of interest" description="Disordered" evidence="1">
    <location>
        <begin position="1"/>
        <end position="30"/>
    </location>
</feature>